<organism evidence="5 6">
    <name type="scientific">Electrophorus voltai</name>
    <dbReference type="NCBI Taxonomy" id="2609070"/>
    <lineage>
        <taxon>Eukaryota</taxon>
        <taxon>Metazoa</taxon>
        <taxon>Chordata</taxon>
        <taxon>Craniata</taxon>
        <taxon>Vertebrata</taxon>
        <taxon>Euteleostomi</taxon>
        <taxon>Actinopterygii</taxon>
        <taxon>Neopterygii</taxon>
        <taxon>Teleostei</taxon>
        <taxon>Ostariophysi</taxon>
        <taxon>Gymnotiformes</taxon>
        <taxon>Gymnotoidei</taxon>
        <taxon>Gymnotidae</taxon>
        <taxon>Electrophorus</taxon>
    </lineage>
</organism>
<accession>A0AAD8ZNV6</accession>
<evidence type="ECO:0000313" key="5">
    <source>
        <dbReference type="EMBL" id="KAK1801533.1"/>
    </source>
</evidence>
<keyword evidence="2" id="KW-0804">Transcription</keyword>
<evidence type="ECO:0000256" key="1">
    <source>
        <dbReference type="ARBA" id="ARBA00023015"/>
    </source>
</evidence>
<reference evidence="5" key="1">
    <citation type="submission" date="2023-03" db="EMBL/GenBank/DDBJ databases">
        <title>Electrophorus voltai genome.</title>
        <authorList>
            <person name="Bian C."/>
        </authorList>
    </citation>
    <scope>NUCLEOTIDE SEQUENCE</scope>
    <source>
        <strain evidence="5">CB-2022</strain>
        <tissue evidence="5">Muscle</tissue>
    </source>
</reference>
<protein>
    <submittedName>
        <fullName evidence="5">Uncharacterized protein</fullName>
    </submittedName>
</protein>
<keyword evidence="6" id="KW-1185">Reference proteome</keyword>
<feature type="compositionally biased region" description="Acidic residues" evidence="4">
    <location>
        <begin position="233"/>
        <end position="243"/>
    </location>
</feature>
<feature type="region of interest" description="Disordered" evidence="4">
    <location>
        <begin position="128"/>
        <end position="157"/>
    </location>
</feature>
<feature type="compositionally biased region" description="Basic and acidic residues" evidence="4">
    <location>
        <begin position="216"/>
        <end position="225"/>
    </location>
</feature>
<comment type="caution">
    <text evidence="5">The sequence shown here is derived from an EMBL/GenBank/DDBJ whole genome shotgun (WGS) entry which is preliminary data.</text>
</comment>
<dbReference type="PANTHER" id="PTHR10417">
    <property type="entry name" value="GLUCOCORTICOID MODULATORY ELEMENT-BINDING PROTEIN"/>
    <property type="match status" value="1"/>
</dbReference>
<evidence type="ECO:0000256" key="2">
    <source>
        <dbReference type="ARBA" id="ARBA00023163"/>
    </source>
</evidence>
<evidence type="ECO:0000256" key="3">
    <source>
        <dbReference type="ARBA" id="ARBA00023242"/>
    </source>
</evidence>
<dbReference type="EMBL" id="JAROKS010000008">
    <property type="protein sequence ID" value="KAK1801533.1"/>
    <property type="molecule type" value="Genomic_DNA"/>
</dbReference>
<gene>
    <name evidence="5" type="ORF">P4O66_004592</name>
</gene>
<dbReference type="PANTHER" id="PTHR10417:SF15">
    <property type="entry name" value="STERILE ALPHA MOTIF DOMAIN-CONTAINING 11"/>
    <property type="match status" value="1"/>
</dbReference>
<sequence>MYGAGRQEALSAGAAGPTSPLFHTKEEGGTKEELTARDAVCFPARCRWTSDILFAAGRGGIGCRFVAVRLQSLNRKGKRLSPRLAPAAQTAGGFGTDAADAVGMAALLRTAAPELLRVRQEAMAAGRNPGALEAHLPGAGSSSSQRRKQGLPQHRDAQFTESSFRFLPSPPFRGCRVCFPLCCLCSLPLERETLTSYNKAAVLLSRLFTPSLPEWQGRRASEGAREGGSGGGGEEEEEEEEGGPGEMSHPPPLLSPQNAPHIALGPHLRPPFLGMPWALCQTPAYGFPPPAQAEMFARQQEILRKQNLARYLHTPGLWASLGALHLTASTKRSPLPTCAISAAFPVSASGD</sequence>
<name>A0AAD8ZNV6_9TELE</name>
<feature type="region of interest" description="Disordered" evidence="4">
    <location>
        <begin position="1"/>
        <end position="30"/>
    </location>
</feature>
<dbReference type="AlphaFoldDB" id="A0AAD8ZNV6"/>
<proteinExistence type="predicted"/>
<keyword evidence="3" id="KW-0539">Nucleus</keyword>
<evidence type="ECO:0000256" key="4">
    <source>
        <dbReference type="SAM" id="MobiDB-lite"/>
    </source>
</evidence>
<dbReference type="Proteomes" id="UP001239994">
    <property type="component" value="Unassembled WGS sequence"/>
</dbReference>
<feature type="region of interest" description="Disordered" evidence="4">
    <location>
        <begin position="215"/>
        <end position="261"/>
    </location>
</feature>
<keyword evidence="1" id="KW-0805">Transcription regulation</keyword>
<evidence type="ECO:0000313" key="6">
    <source>
        <dbReference type="Proteomes" id="UP001239994"/>
    </source>
</evidence>